<dbReference type="EMBL" id="CP059472">
    <property type="protein sequence ID" value="QMS98713.1"/>
    <property type="molecule type" value="Genomic_DNA"/>
</dbReference>
<dbReference type="SUPFAM" id="SSF50998">
    <property type="entry name" value="Quinoprotein alcohol dehydrogenase-like"/>
    <property type="match status" value="1"/>
</dbReference>
<organism evidence="7 8">
    <name type="scientific">Marnyiella aurantia</name>
    <dbReference type="NCBI Taxonomy" id="2758037"/>
    <lineage>
        <taxon>Bacteria</taxon>
        <taxon>Pseudomonadati</taxon>
        <taxon>Bacteroidota</taxon>
        <taxon>Flavobacteriia</taxon>
        <taxon>Flavobacteriales</taxon>
        <taxon>Weeksellaceae</taxon>
        <taxon>Marnyiella</taxon>
    </lineage>
</organism>
<reference evidence="9" key="2">
    <citation type="submission" date="2020-07" db="EMBL/GenBank/DDBJ databases">
        <title>Flavobacterium sp. xlx-214.</title>
        <authorList>
            <person name="Yang C."/>
        </authorList>
    </citation>
    <scope>NUCLEOTIDE SEQUENCE [LARGE SCALE GENOMIC DNA]</scope>
    <source>
        <strain evidence="9">CX-624</strain>
    </source>
</reference>
<dbReference type="AlphaFoldDB" id="A0A7D7LU44"/>
<dbReference type="InterPro" id="IPR011712">
    <property type="entry name" value="Sig_transdc_His_kin_sub3_dim/P"/>
</dbReference>
<dbReference type="Gene3D" id="1.20.5.1930">
    <property type="match status" value="1"/>
</dbReference>
<dbReference type="Gene3D" id="2.130.10.10">
    <property type="entry name" value="YVTN repeat-like/Quinoprotein amine dehydrogenase"/>
    <property type="match status" value="2"/>
</dbReference>
<dbReference type="SUPFAM" id="SSF55874">
    <property type="entry name" value="ATPase domain of HSP90 chaperone/DNA topoisomerase II/histidine kinase"/>
    <property type="match status" value="1"/>
</dbReference>
<dbReference type="Pfam" id="PF07730">
    <property type="entry name" value="HisKA_3"/>
    <property type="match status" value="1"/>
</dbReference>
<dbReference type="InterPro" id="IPR011110">
    <property type="entry name" value="Reg_prop"/>
</dbReference>
<dbReference type="InterPro" id="IPR036890">
    <property type="entry name" value="HATPase_C_sf"/>
</dbReference>
<dbReference type="InterPro" id="IPR003594">
    <property type="entry name" value="HATPase_dom"/>
</dbReference>
<dbReference type="Pfam" id="PF02518">
    <property type="entry name" value="HATPase_c"/>
    <property type="match status" value="1"/>
</dbReference>
<proteinExistence type="predicted"/>
<dbReference type="Proteomes" id="UP000515349">
    <property type="component" value="Chromosome"/>
</dbReference>
<keyword evidence="1" id="KW-0808">Transferase</keyword>
<dbReference type="InterPro" id="IPR050482">
    <property type="entry name" value="Sensor_HK_TwoCompSys"/>
</dbReference>
<keyword evidence="2 7" id="KW-0418">Kinase</keyword>
<feature type="domain" description="Histidine kinase/HSP90-like ATPase" evidence="5">
    <location>
        <begin position="821"/>
        <end position="908"/>
    </location>
</feature>
<keyword evidence="4" id="KW-1133">Transmembrane helix</keyword>
<name>A0A7D7LU44_9FLAO</name>
<dbReference type="GO" id="GO:0000155">
    <property type="term" value="F:phosphorelay sensor kinase activity"/>
    <property type="evidence" value="ECO:0007669"/>
    <property type="project" value="InterPro"/>
</dbReference>
<evidence type="ECO:0000256" key="2">
    <source>
        <dbReference type="ARBA" id="ARBA00022777"/>
    </source>
</evidence>
<dbReference type="KEGG" id="cbau:H1R16_01495"/>
<keyword evidence="4" id="KW-0812">Transmembrane</keyword>
<dbReference type="RefSeq" id="WP_181886001.1">
    <property type="nucleotide sequence ID" value="NZ_CP059472.1"/>
</dbReference>
<dbReference type="Gene3D" id="2.60.40.10">
    <property type="entry name" value="Immunoglobulins"/>
    <property type="match status" value="1"/>
</dbReference>
<accession>A0A7D7LU44</accession>
<dbReference type="GO" id="GO:0016020">
    <property type="term" value="C:membrane"/>
    <property type="evidence" value="ECO:0007669"/>
    <property type="project" value="InterPro"/>
</dbReference>
<keyword evidence="3" id="KW-0902">Two-component regulatory system</keyword>
<evidence type="ECO:0000313" key="8">
    <source>
        <dbReference type="Proteomes" id="UP000515349"/>
    </source>
</evidence>
<dbReference type="SMART" id="SM00387">
    <property type="entry name" value="HATPase_c"/>
    <property type="match status" value="1"/>
</dbReference>
<sequence length="908" mass="103691">MQSGTIVTHKYPNSRWQPSFGALLILFILCWQSGNAQYASVIENITENEGLPTNYIFNITQDHNGFLWLGSDKGLIKYSNGKFLTYDADNSGLPGNYIHHAVADGKSGMFICAAGKDLVFFDTNRTRVTHRYHNLGRKGLTYGLYRSDVHPDFTVFASESEPFIYAINRNRLTEIIKIFAQKQTDGKGAEQYFSLIDGRRVLVATGRFKNEKTHVMQSGIKYSPKFGVGIVRSAKGNVLDTISEKNGLESHMLTDFHRTADGHLYFSSLGGGFSFIRNEGHRKAYPLENGKVRAIGFHNNKYYVLSRGSVFVLNSRKIESRLSLGRDALTLFIDKDLLYAGTFKGLVIYRLGEKDIRLLKSIPFTDGISRIFKTADGKTAFSSYGNGMFIQEGEEFRNIRLPVFNNIENLFKGQKGNYFATSYESGYTELNSDLQAVKSYSRENGLNSNNINYLFSEKDTLWVGSPTGLSGRLNNKQFQSLSAEQGFSGHQVKCIFRCKQGRLWIVTNRMIMEKVKEELRPFGSFSGYGGNSPYITYAHYIPEKDELLIATKNRLSVFAMREMEPNRKVETPVLKHIEADGKVITPSNHVELQHDNLLTVFSFRTVDKDFLDYSKLYYKLGGADWLPFTDGNLLKITHQSSGRHLLQVKSRNQDGYEKMYPADIQIWVQPPFYRSWWFVLSAILTLVGVSSFVVYQYYRSKYESKLHESKLNEEIEDERRRISRDLHDNIGAYTTSLIMRIENLEQKHGDRIGDLKDIREISYQIMSLLRQTIWVLKMRETTVENCYEGLLSYSTRYFKTVPDIQLNITENIAVNRSMESSKSISVFRIVQEALHNIVKHSGADRVDIHFESTDKLRLTVRDNGKGFSDNEKSNGFGISNMKARANEMGFELKMKTGPEGTEITIEEQ</sequence>
<evidence type="ECO:0000259" key="5">
    <source>
        <dbReference type="SMART" id="SM00387"/>
    </source>
</evidence>
<dbReference type="Pfam" id="PF07494">
    <property type="entry name" value="Reg_prop"/>
    <property type="match status" value="1"/>
</dbReference>
<dbReference type="PANTHER" id="PTHR24421">
    <property type="entry name" value="NITRATE/NITRITE SENSOR PROTEIN NARX-RELATED"/>
    <property type="match status" value="1"/>
</dbReference>
<evidence type="ECO:0000313" key="6">
    <source>
        <dbReference type="EMBL" id="MBA5245888.1"/>
    </source>
</evidence>
<evidence type="ECO:0000256" key="1">
    <source>
        <dbReference type="ARBA" id="ARBA00022679"/>
    </source>
</evidence>
<gene>
    <name evidence="7" type="ORF">H1R16_01495</name>
    <name evidence="6" type="ORF">H2507_01775</name>
</gene>
<keyword evidence="4" id="KW-0472">Membrane</keyword>
<dbReference type="InterPro" id="IPR013783">
    <property type="entry name" value="Ig-like_fold"/>
</dbReference>
<dbReference type="InterPro" id="IPR011047">
    <property type="entry name" value="Quinoprotein_ADH-like_sf"/>
</dbReference>
<dbReference type="InterPro" id="IPR015943">
    <property type="entry name" value="WD40/YVTN_repeat-like_dom_sf"/>
</dbReference>
<dbReference type="CDD" id="cd16917">
    <property type="entry name" value="HATPase_UhpB-NarQ-NarX-like"/>
    <property type="match status" value="1"/>
</dbReference>
<feature type="transmembrane region" description="Helical" evidence="4">
    <location>
        <begin position="676"/>
        <end position="698"/>
    </location>
</feature>
<dbReference type="Proteomes" id="UP000539710">
    <property type="component" value="Unassembled WGS sequence"/>
</dbReference>
<keyword evidence="9" id="KW-1185">Reference proteome</keyword>
<dbReference type="GO" id="GO:0046983">
    <property type="term" value="F:protein dimerization activity"/>
    <property type="evidence" value="ECO:0007669"/>
    <property type="project" value="InterPro"/>
</dbReference>
<evidence type="ECO:0000256" key="3">
    <source>
        <dbReference type="ARBA" id="ARBA00023012"/>
    </source>
</evidence>
<reference evidence="6" key="3">
    <citation type="submission" date="2020-07" db="EMBL/GenBank/DDBJ databases">
        <authorList>
            <person name="Yang C."/>
        </authorList>
    </citation>
    <scope>NUCLEOTIDE SEQUENCE</scope>
    <source>
        <strain evidence="6">Cx-624</strain>
    </source>
</reference>
<dbReference type="EMBL" id="JACEUX010000001">
    <property type="protein sequence ID" value="MBA5245888.1"/>
    <property type="molecule type" value="Genomic_DNA"/>
</dbReference>
<evidence type="ECO:0000313" key="9">
    <source>
        <dbReference type="Proteomes" id="UP000539710"/>
    </source>
</evidence>
<evidence type="ECO:0000256" key="4">
    <source>
        <dbReference type="SAM" id="Phobius"/>
    </source>
</evidence>
<evidence type="ECO:0000313" key="7">
    <source>
        <dbReference type="EMBL" id="QMS98713.1"/>
    </source>
</evidence>
<protein>
    <submittedName>
        <fullName evidence="7">Sensor histidine kinase</fullName>
    </submittedName>
</protein>
<dbReference type="Gene3D" id="3.30.565.10">
    <property type="entry name" value="Histidine kinase-like ATPase, C-terminal domain"/>
    <property type="match status" value="1"/>
</dbReference>
<reference evidence="7 8" key="1">
    <citation type="submission" date="2020-07" db="EMBL/GenBank/DDBJ databases">
        <title>Chryseobacterium sp.cx-624.</title>
        <authorList>
            <person name="Yang C."/>
        </authorList>
    </citation>
    <scope>NUCLEOTIDE SEQUENCE [LARGE SCALE GENOMIC DNA]</scope>
    <source>
        <strain evidence="7">Cx-624</strain>
        <strain evidence="8">cx-624</strain>
    </source>
</reference>